<dbReference type="STRING" id="414004.CENSYa_0944"/>
<keyword evidence="4" id="KW-1185">Reference proteome</keyword>
<evidence type="ECO:0000256" key="1">
    <source>
        <dbReference type="SAM" id="MobiDB-lite"/>
    </source>
</evidence>
<dbReference type="Proteomes" id="UP000000758">
    <property type="component" value="Chromosome"/>
</dbReference>
<protein>
    <submittedName>
        <fullName evidence="3">Uncharacterized protein</fullName>
    </submittedName>
</protein>
<evidence type="ECO:0000313" key="4">
    <source>
        <dbReference type="Proteomes" id="UP000000758"/>
    </source>
</evidence>
<keyword evidence="2" id="KW-0812">Transmembrane</keyword>
<evidence type="ECO:0000313" key="3">
    <source>
        <dbReference type="EMBL" id="ABK77576.1"/>
    </source>
</evidence>
<keyword evidence="2" id="KW-1133">Transmembrane helix</keyword>
<evidence type="ECO:0000256" key="2">
    <source>
        <dbReference type="SAM" id="Phobius"/>
    </source>
</evidence>
<dbReference type="KEGG" id="csy:CENSYa_0944"/>
<feature type="compositionally biased region" description="Acidic residues" evidence="1">
    <location>
        <begin position="143"/>
        <end position="168"/>
    </location>
</feature>
<feature type="region of interest" description="Disordered" evidence="1">
    <location>
        <begin position="135"/>
        <end position="222"/>
    </location>
</feature>
<sequence length="316" mass="33178">MRAAWAILLLAAPFAVFAVPGEVMVDLEGEAVAISYDAVGLEVRDAVIDRDATSVIFEVEVTGTPGMLTITMEREFLDAIEDGEDVDFVVIADAEVTDHEEVSTDDGSRVLQIELSAGIEDVEVIGRVFAMLDAGPEPRTEDAEPVDAEEPGDAADEDPEDVEVDEPADASVREPRTGTDGRDDMEGAGPETEELEDAGAAETRDDSDQGREAMADPRESACGPGTVLQDGVCVLELSCGAGTVLQDGVCVLDEACGPGTILRDGVCVLDNVRTPSGSGLGVGFIGGIMIALFVAVILWVISKIARDRSDGPHVYP</sequence>
<accession>A0RW59</accession>
<organism evidence="3 4">
    <name type="scientific">Cenarchaeum symbiosum (strain A)</name>
    <dbReference type="NCBI Taxonomy" id="414004"/>
    <lineage>
        <taxon>Archaea</taxon>
        <taxon>Nitrososphaerota</taxon>
        <taxon>Candidatus Cenarchaeales</taxon>
        <taxon>Candidatus Cenarchaeaceae</taxon>
        <taxon>Candidatus Cenarchaeum</taxon>
    </lineage>
</organism>
<dbReference type="AlphaFoldDB" id="A0RW59"/>
<feature type="transmembrane region" description="Helical" evidence="2">
    <location>
        <begin position="280"/>
        <end position="301"/>
    </location>
</feature>
<dbReference type="EMBL" id="DP000238">
    <property type="protein sequence ID" value="ABK77576.1"/>
    <property type="molecule type" value="Genomic_DNA"/>
</dbReference>
<keyword evidence="2" id="KW-0472">Membrane</keyword>
<feature type="compositionally biased region" description="Basic and acidic residues" evidence="1">
    <location>
        <begin position="202"/>
        <end position="219"/>
    </location>
</feature>
<name>A0RW59_CENSY</name>
<reference evidence="3 4" key="1">
    <citation type="journal article" date="2006" name="Proc. Natl. Acad. Sci. U.S.A.">
        <title>Genomic analysis of the uncultivated marine crenarchaeote Cenarchaeum symbiosum.</title>
        <authorList>
            <person name="Hallam S.J."/>
            <person name="Konstantinidis K.T."/>
            <person name="Putnam N."/>
            <person name="Schleper C."/>
            <person name="Watanabe Y."/>
            <person name="Sugahara J."/>
            <person name="Preston C."/>
            <person name="de la Torre J."/>
            <person name="Richardson P.M."/>
            <person name="DeLong E.F."/>
        </authorList>
    </citation>
    <scope>NUCLEOTIDE SEQUENCE [LARGE SCALE GENOMIC DNA]</scope>
    <source>
        <strain evidence="4">A</strain>
    </source>
</reference>
<proteinExistence type="predicted"/>
<dbReference type="EnsemblBacteria" id="ABK77576">
    <property type="protein sequence ID" value="ABK77576"/>
    <property type="gene ID" value="CENSYa_0944"/>
</dbReference>
<feature type="compositionally biased region" description="Basic and acidic residues" evidence="1">
    <location>
        <begin position="171"/>
        <end position="185"/>
    </location>
</feature>
<dbReference type="HOGENOM" id="CLU_978678_0_0_2"/>
<gene>
    <name evidence="3" type="ordered locus">CENSYa_0944</name>
</gene>